<keyword evidence="2" id="KW-1185">Reference proteome</keyword>
<proteinExistence type="predicted"/>
<dbReference type="NCBIfam" id="TIGR01549">
    <property type="entry name" value="HAD-SF-IA-v1"/>
    <property type="match status" value="1"/>
</dbReference>
<evidence type="ECO:0000313" key="1">
    <source>
        <dbReference type="EMBL" id="KAA0875030.1"/>
    </source>
</evidence>
<keyword evidence="1" id="KW-0378">Hydrolase</keyword>
<dbReference type="Pfam" id="PF13419">
    <property type="entry name" value="HAD_2"/>
    <property type="match status" value="1"/>
</dbReference>
<dbReference type="SFLD" id="SFLDG01129">
    <property type="entry name" value="C1.5:_HAD__Beta-PGM__Phosphata"/>
    <property type="match status" value="1"/>
</dbReference>
<organism evidence="1 2">
    <name type="scientific">Nitrincola tapanii</name>
    <dbReference type="NCBI Taxonomy" id="1708751"/>
    <lineage>
        <taxon>Bacteria</taxon>
        <taxon>Pseudomonadati</taxon>
        <taxon>Pseudomonadota</taxon>
        <taxon>Gammaproteobacteria</taxon>
        <taxon>Oceanospirillales</taxon>
        <taxon>Oceanospirillaceae</taxon>
        <taxon>Nitrincola</taxon>
    </lineage>
</organism>
<sequence>MSVKHIKGIIFDLDGTLVTSSLDFAAIKHEIGCPLHEDVLSFLESLPAHQQHKAREVIHRHELLDAHTSHWLPSAQTFIEKCFEEKIAMAIVTRNSHQPTRVKVKRNGIPIQHIVTRETSKPKPDPSALLKIAQHFHLPTEAILMVGDYKYDLQAGRNAKMPTCLINYEHLPDYADLADYTFPHFGLLHQAMFAG</sequence>
<dbReference type="SFLD" id="SFLDS00003">
    <property type="entry name" value="Haloacid_Dehalogenase"/>
    <property type="match status" value="1"/>
</dbReference>
<protein>
    <submittedName>
        <fullName evidence="1">HAD family hydrolase</fullName>
    </submittedName>
</protein>
<reference evidence="1 2" key="1">
    <citation type="submission" date="2019-03" db="EMBL/GenBank/DDBJ databases">
        <title>Nitrincola sp. nov. isolated from an Indian soda lake.</title>
        <authorList>
            <person name="Joshi A."/>
            <person name="Thite S.V."/>
            <person name="Joseph N."/>
            <person name="Dhotre D."/>
            <person name="Moorthy M."/>
            <person name="Shouche Y.S."/>
        </authorList>
    </citation>
    <scope>NUCLEOTIDE SEQUENCE [LARGE SCALE GENOMIC DNA]</scope>
    <source>
        <strain evidence="1 2">MEB193</strain>
    </source>
</reference>
<dbReference type="OrthoDB" id="5623813at2"/>
<dbReference type="InterPro" id="IPR036412">
    <property type="entry name" value="HAD-like_sf"/>
</dbReference>
<dbReference type="Gene3D" id="3.40.50.1000">
    <property type="entry name" value="HAD superfamily/HAD-like"/>
    <property type="match status" value="1"/>
</dbReference>
<dbReference type="NCBIfam" id="TIGR01509">
    <property type="entry name" value="HAD-SF-IA-v3"/>
    <property type="match status" value="1"/>
</dbReference>
<accession>A0A5A9W2M8</accession>
<dbReference type="InterPro" id="IPR041492">
    <property type="entry name" value="HAD_2"/>
</dbReference>
<dbReference type="InterPro" id="IPR006439">
    <property type="entry name" value="HAD-SF_hydro_IA"/>
</dbReference>
<evidence type="ECO:0000313" key="2">
    <source>
        <dbReference type="Proteomes" id="UP000325302"/>
    </source>
</evidence>
<dbReference type="EMBL" id="SMRS01000004">
    <property type="protein sequence ID" value="KAA0875030.1"/>
    <property type="molecule type" value="Genomic_DNA"/>
</dbReference>
<gene>
    <name evidence="1" type="ORF">E1H14_06320</name>
</gene>
<dbReference type="Gene3D" id="1.10.260.80">
    <property type="match status" value="1"/>
</dbReference>
<dbReference type="SUPFAM" id="SSF56784">
    <property type="entry name" value="HAD-like"/>
    <property type="match status" value="1"/>
</dbReference>
<dbReference type="Proteomes" id="UP000325302">
    <property type="component" value="Unassembled WGS sequence"/>
</dbReference>
<dbReference type="AlphaFoldDB" id="A0A5A9W2M8"/>
<name>A0A5A9W2M8_9GAMM</name>
<dbReference type="PANTHER" id="PTHR43885:SF1">
    <property type="entry name" value="SUPERFAMILY HYDROLASE, PUTATIVE (AFU_ORTHOLOGUE AFUA_4G13290)-RELATED"/>
    <property type="match status" value="1"/>
</dbReference>
<comment type="caution">
    <text evidence="1">The sequence shown here is derived from an EMBL/GenBank/DDBJ whole genome shotgun (WGS) entry which is preliminary data.</text>
</comment>
<dbReference type="GO" id="GO:0016787">
    <property type="term" value="F:hydrolase activity"/>
    <property type="evidence" value="ECO:0007669"/>
    <property type="project" value="UniProtKB-KW"/>
</dbReference>
<dbReference type="PANTHER" id="PTHR43885">
    <property type="entry name" value="HALOACID DEHALOGENASE-LIKE HYDROLASE"/>
    <property type="match status" value="1"/>
</dbReference>
<dbReference type="InterPro" id="IPR023214">
    <property type="entry name" value="HAD_sf"/>
</dbReference>